<dbReference type="InterPro" id="IPR016191">
    <property type="entry name" value="Ribonuclease/ribotoxin"/>
</dbReference>
<evidence type="ECO:0000256" key="1">
    <source>
        <dbReference type="ARBA" id="ARBA00022722"/>
    </source>
</evidence>
<organism evidence="4 5">
    <name type="scientific">Nocardioides phosphati</name>
    <dbReference type="NCBI Taxonomy" id="1867775"/>
    <lineage>
        <taxon>Bacteria</taxon>
        <taxon>Bacillati</taxon>
        <taxon>Actinomycetota</taxon>
        <taxon>Actinomycetes</taxon>
        <taxon>Propionibacteriales</taxon>
        <taxon>Nocardioidaceae</taxon>
        <taxon>Nocardioides</taxon>
    </lineage>
</organism>
<dbReference type="Pfam" id="PF00545">
    <property type="entry name" value="Ribonuclease"/>
    <property type="match status" value="1"/>
</dbReference>
<comment type="caution">
    <text evidence="4">The sequence shown here is derived from an EMBL/GenBank/DDBJ whole genome shotgun (WGS) entry which is preliminary data.</text>
</comment>
<dbReference type="RefSeq" id="WP_188783024.1">
    <property type="nucleotide sequence ID" value="NZ_BMNI01000002.1"/>
</dbReference>
<gene>
    <name evidence="4" type="ORF">GCM10011584_11150</name>
</gene>
<dbReference type="InterPro" id="IPR000026">
    <property type="entry name" value="N1-like"/>
</dbReference>
<dbReference type="SUPFAM" id="SSF53933">
    <property type="entry name" value="Microbial ribonucleases"/>
    <property type="match status" value="1"/>
</dbReference>
<protein>
    <submittedName>
        <fullName evidence="4">Uncharacterized protein</fullName>
    </submittedName>
</protein>
<feature type="compositionally biased region" description="Low complexity" evidence="3">
    <location>
        <begin position="65"/>
        <end position="78"/>
    </location>
</feature>
<feature type="region of interest" description="Disordered" evidence="3">
    <location>
        <begin position="32"/>
        <end position="81"/>
    </location>
</feature>
<keyword evidence="5" id="KW-1185">Reference proteome</keyword>
<accession>A0ABQ2N9F1</accession>
<reference evidence="5" key="1">
    <citation type="journal article" date="2019" name="Int. J. Syst. Evol. Microbiol.">
        <title>The Global Catalogue of Microorganisms (GCM) 10K type strain sequencing project: providing services to taxonomists for standard genome sequencing and annotation.</title>
        <authorList>
            <consortium name="The Broad Institute Genomics Platform"/>
            <consortium name="The Broad Institute Genome Sequencing Center for Infectious Disease"/>
            <person name="Wu L."/>
            <person name="Ma J."/>
        </authorList>
    </citation>
    <scope>NUCLEOTIDE SEQUENCE [LARGE SCALE GENOMIC DNA]</scope>
    <source>
        <strain evidence="5">CGMCC 4.7371</strain>
    </source>
</reference>
<evidence type="ECO:0000256" key="2">
    <source>
        <dbReference type="ARBA" id="ARBA00022801"/>
    </source>
</evidence>
<name>A0ABQ2N9F1_9ACTN</name>
<evidence type="ECO:0000256" key="3">
    <source>
        <dbReference type="SAM" id="MobiDB-lite"/>
    </source>
</evidence>
<sequence>MSLPRTRSPLFAALLVALVLGALWLLDGRTVAPTGDDRADRPSAARTQPSAAHRTEPSAPVRTTSPDASRGSAASAASGTDPVSGLRWVRVDQLPPEAEETLELIDHDGPYPYDRDGVTFGNYEGLLPQHARGYYHEYTVPTPGEGDRGARRIITGDDDEFFYTGDHYSSFERIAR</sequence>
<dbReference type="EMBL" id="BMNI01000002">
    <property type="protein sequence ID" value="GGO87174.1"/>
    <property type="molecule type" value="Genomic_DNA"/>
</dbReference>
<keyword evidence="2" id="KW-0378">Hydrolase</keyword>
<keyword evidence="1" id="KW-0540">Nuclease</keyword>
<proteinExistence type="predicted"/>
<dbReference type="Gene3D" id="3.10.450.30">
    <property type="entry name" value="Microbial ribonucleases"/>
    <property type="match status" value="1"/>
</dbReference>
<dbReference type="Proteomes" id="UP000655410">
    <property type="component" value="Unassembled WGS sequence"/>
</dbReference>
<evidence type="ECO:0000313" key="5">
    <source>
        <dbReference type="Proteomes" id="UP000655410"/>
    </source>
</evidence>
<evidence type="ECO:0000313" key="4">
    <source>
        <dbReference type="EMBL" id="GGO87174.1"/>
    </source>
</evidence>